<organism evidence="1 2">
    <name type="scientific">Shewanella benthica</name>
    <dbReference type="NCBI Taxonomy" id="43661"/>
    <lineage>
        <taxon>Bacteria</taxon>
        <taxon>Pseudomonadati</taxon>
        <taxon>Pseudomonadota</taxon>
        <taxon>Gammaproteobacteria</taxon>
        <taxon>Alteromonadales</taxon>
        <taxon>Shewanellaceae</taxon>
        <taxon>Shewanella</taxon>
    </lineage>
</organism>
<dbReference type="RefSeq" id="WP_231926392.1">
    <property type="nucleotide sequence ID" value="NZ_LS483452.1"/>
</dbReference>
<protein>
    <submittedName>
        <fullName evidence="1">Uncharacterized protein</fullName>
    </submittedName>
</protein>
<dbReference type="Proteomes" id="UP000250123">
    <property type="component" value="Chromosome SHEWBE"/>
</dbReference>
<accession>A0A330LW12</accession>
<dbReference type="EMBL" id="LS483452">
    <property type="protein sequence ID" value="SQH74459.1"/>
    <property type="molecule type" value="Genomic_DNA"/>
</dbReference>
<gene>
    <name evidence="1" type="ORF">SHEWBE_0470</name>
</gene>
<reference evidence="2" key="1">
    <citation type="submission" date="2018-06" db="EMBL/GenBank/DDBJ databases">
        <authorList>
            <person name="Cea G.-C."/>
            <person name="William W."/>
        </authorList>
    </citation>
    <scope>NUCLEOTIDE SEQUENCE [LARGE SCALE GENOMIC DNA]</scope>
    <source>
        <strain evidence="2">DB21MT-2</strain>
    </source>
</reference>
<name>A0A330LW12_9GAMM</name>
<dbReference type="KEGG" id="sbk:SHEWBE_0470"/>
<evidence type="ECO:0000313" key="1">
    <source>
        <dbReference type="EMBL" id="SQH74459.1"/>
    </source>
</evidence>
<proteinExistence type="predicted"/>
<sequence>MDKQSLITTLDVITSLSDKPIYEYQRQLASFAEMEAMIKANAMPILDFHIKRFDGTYYMTQPILATA</sequence>
<dbReference type="AlphaFoldDB" id="A0A330LW12"/>
<evidence type="ECO:0000313" key="2">
    <source>
        <dbReference type="Proteomes" id="UP000250123"/>
    </source>
</evidence>